<dbReference type="Gene3D" id="3.40.630.30">
    <property type="match status" value="1"/>
</dbReference>
<dbReference type="Proteomes" id="UP000095094">
    <property type="component" value="Unassembled WGS sequence"/>
</dbReference>
<proteinExistence type="predicted"/>
<dbReference type="InterPro" id="IPR016181">
    <property type="entry name" value="Acyl_CoA_acyltransferase"/>
</dbReference>
<dbReference type="PROSITE" id="PS51186">
    <property type="entry name" value="GNAT"/>
    <property type="match status" value="1"/>
</dbReference>
<evidence type="ECO:0000313" key="3">
    <source>
        <dbReference type="Proteomes" id="UP000095094"/>
    </source>
</evidence>
<dbReference type="InterPro" id="IPR000182">
    <property type="entry name" value="GNAT_dom"/>
</dbReference>
<dbReference type="PANTHER" id="PTHR43233:SF1">
    <property type="entry name" value="FAMILY N-ACETYLTRANSFERASE, PUTATIVE (AFU_ORTHOLOGUE AFUA_6G03350)-RELATED"/>
    <property type="match status" value="1"/>
</dbReference>
<comment type="caution">
    <text evidence="2">The sequence shown here is derived from an EMBL/GenBank/DDBJ whole genome shotgun (WGS) entry which is preliminary data.</text>
</comment>
<dbReference type="InterPro" id="IPR053144">
    <property type="entry name" value="Acetyltransferase_Butenolide"/>
</dbReference>
<sequence>MRKNIIIKDKMPSSDEWIYLRNSVKWSNHSNEEYKLAKEKTLFGVTIYLNNKVIAMGRIVGDGLICFYLQDVIVHPNWQKNGIGKIVVERLLSYIYKNAANNATVALLAAKGTEKFYTSIGFSTRSKLNKGEAMMLDSFISPSYKEL</sequence>
<reference evidence="3" key="1">
    <citation type="submission" date="2016-09" db="EMBL/GenBank/DDBJ databases">
        <authorList>
            <person name="Gulvik C.A."/>
        </authorList>
    </citation>
    <scope>NUCLEOTIDE SEQUENCE [LARGE SCALE GENOMIC DNA]</scope>
    <source>
        <strain evidence="3">LMG 8895</strain>
    </source>
</reference>
<evidence type="ECO:0000259" key="1">
    <source>
        <dbReference type="PROSITE" id="PS51186"/>
    </source>
</evidence>
<dbReference type="GO" id="GO:0016747">
    <property type="term" value="F:acyltransferase activity, transferring groups other than amino-acyl groups"/>
    <property type="evidence" value="ECO:0007669"/>
    <property type="project" value="InterPro"/>
</dbReference>
<dbReference type="CDD" id="cd04301">
    <property type="entry name" value="NAT_SF"/>
    <property type="match status" value="1"/>
</dbReference>
<dbReference type="PANTHER" id="PTHR43233">
    <property type="entry name" value="FAMILY N-ACETYLTRANSFERASE, PUTATIVE (AFU_ORTHOLOGUE AFUA_6G03350)-RELATED"/>
    <property type="match status" value="1"/>
</dbReference>
<name>A0A1E5GJH4_9ENTE</name>
<dbReference type="SUPFAM" id="SSF55729">
    <property type="entry name" value="Acyl-CoA N-acyltransferases (Nat)"/>
    <property type="match status" value="1"/>
</dbReference>
<gene>
    <name evidence="2" type="ORF">BCR25_19645</name>
</gene>
<evidence type="ECO:0000313" key="2">
    <source>
        <dbReference type="EMBL" id="OEG12745.1"/>
    </source>
</evidence>
<dbReference type="AlphaFoldDB" id="A0A1E5GJH4"/>
<dbReference type="OrthoDB" id="9775804at2"/>
<protein>
    <recommendedName>
        <fullName evidence="1">N-acetyltransferase domain-containing protein</fullName>
    </recommendedName>
</protein>
<keyword evidence="3" id="KW-1185">Reference proteome</keyword>
<dbReference type="Pfam" id="PF00583">
    <property type="entry name" value="Acetyltransf_1"/>
    <property type="match status" value="1"/>
</dbReference>
<dbReference type="EMBL" id="MIJY01000031">
    <property type="protein sequence ID" value="OEG12745.1"/>
    <property type="molecule type" value="Genomic_DNA"/>
</dbReference>
<organism evidence="2 3">
    <name type="scientific">Enterococcus termitis</name>
    <dbReference type="NCBI Taxonomy" id="332950"/>
    <lineage>
        <taxon>Bacteria</taxon>
        <taxon>Bacillati</taxon>
        <taxon>Bacillota</taxon>
        <taxon>Bacilli</taxon>
        <taxon>Lactobacillales</taxon>
        <taxon>Enterococcaceae</taxon>
        <taxon>Enterococcus</taxon>
    </lineage>
</organism>
<feature type="domain" description="N-acetyltransferase" evidence="1">
    <location>
        <begin position="5"/>
        <end position="140"/>
    </location>
</feature>
<dbReference type="RefSeq" id="WP_069663914.1">
    <property type="nucleotide sequence ID" value="NZ_JBHUJJ010000001.1"/>
</dbReference>
<accession>A0A1E5GJH4</accession>